<evidence type="ECO:0000313" key="3">
    <source>
        <dbReference type="Proteomes" id="UP001297272"/>
    </source>
</evidence>
<sequence length="124" mass="13497">MRLTGNDENEPLVEMVFRNGTLTIVGILLSFSLTFVTQWAHNPIPWQLDDLPTLILLGGGIMLQFRALMILLRHDCLRRAVYDRASFSFKIGVGTTTAGVLSAIVIDLIELIVTGSTAGTAAPI</sequence>
<name>A0ABS5RVI5_9HYPH</name>
<keyword evidence="1" id="KW-1133">Transmembrane helix</keyword>
<protein>
    <submittedName>
        <fullName evidence="2">Uncharacterized protein</fullName>
    </submittedName>
</protein>
<feature type="transmembrane region" description="Helical" evidence="1">
    <location>
        <begin position="53"/>
        <end position="72"/>
    </location>
</feature>
<dbReference type="Proteomes" id="UP001297272">
    <property type="component" value="Unassembled WGS sequence"/>
</dbReference>
<feature type="transmembrane region" description="Helical" evidence="1">
    <location>
        <begin position="21"/>
        <end position="41"/>
    </location>
</feature>
<comment type="caution">
    <text evidence="2">The sequence shown here is derived from an EMBL/GenBank/DDBJ whole genome shotgun (WGS) entry which is preliminary data.</text>
</comment>
<evidence type="ECO:0000256" key="1">
    <source>
        <dbReference type="SAM" id="Phobius"/>
    </source>
</evidence>
<keyword evidence="3" id="KW-1185">Reference proteome</keyword>
<dbReference type="RefSeq" id="WP_213984693.1">
    <property type="nucleotide sequence ID" value="NZ_JAFMNX010000002.1"/>
</dbReference>
<proteinExistence type="predicted"/>
<keyword evidence="1" id="KW-0812">Transmembrane</keyword>
<organism evidence="2 3">
    <name type="scientific">Tianweitania aestuarii</name>
    <dbReference type="NCBI Taxonomy" id="2814886"/>
    <lineage>
        <taxon>Bacteria</taxon>
        <taxon>Pseudomonadati</taxon>
        <taxon>Pseudomonadota</taxon>
        <taxon>Alphaproteobacteria</taxon>
        <taxon>Hyphomicrobiales</taxon>
        <taxon>Phyllobacteriaceae</taxon>
        <taxon>Tianweitania</taxon>
    </lineage>
</organism>
<dbReference type="EMBL" id="JAFMNX010000002">
    <property type="protein sequence ID" value="MBS9721059.1"/>
    <property type="molecule type" value="Genomic_DNA"/>
</dbReference>
<reference evidence="2 3" key="1">
    <citation type="submission" date="2021-03" db="EMBL/GenBank/DDBJ databases">
        <title>Tianweitania aestuarii sp. nov., isolated from a tidal flat.</title>
        <authorList>
            <person name="Park S."/>
            <person name="Yoon J.-H."/>
        </authorList>
    </citation>
    <scope>NUCLEOTIDE SEQUENCE [LARGE SCALE GENOMIC DNA]</scope>
    <source>
        <strain evidence="2 3">BSSL-BM11</strain>
    </source>
</reference>
<gene>
    <name evidence="2" type="ORF">JYU29_10215</name>
</gene>
<keyword evidence="1" id="KW-0472">Membrane</keyword>
<accession>A0ABS5RVI5</accession>
<evidence type="ECO:0000313" key="2">
    <source>
        <dbReference type="EMBL" id="MBS9721059.1"/>
    </source>
</evidence>